<dbReference type="EMBL" id="JAJFNJ020000003">
    <property type="protein sequence ID" value="MEC3888088.1"/>
    <property type="molecule type" value="Genomic_DNA"/>
</dbReference>
<organism evidence="1 2">
    <name type="scientific">Xanthomonas campestris pv. papavericola</name>
    <dbReference type="NCBI Taxonomy" id="487881"/>
    <lineage>
        <taxon>Bacteria</taxon>
        <taxon>Pseudomonadati</taxon>
        <taxon>Pseudomonadota</taxon>
        <taxon>Gammaproteobacteria</taxon>
        <taxon>Lysobacterales</taxon>
        <taxon>Lysobacteraceae</taxon>
        <taxon>Xanthomonas</taxon>
    </lineage>
</organism>
<dbReference type="Proteomes" id="UP001297361">
    <property type="component" value="Unassembled WGS sequence"/>
</dbReference>
<evidence type="ECO:0008006" key="3">
    <source>
        <dbReference type="Google" id="ProtNLM"/>
    </source>
</evidence>
<accession>A0AAJ2X3F3</accession>
<comment type="caution">
    <text evidence="1">The sequence shown here is derived from an EMBL/GenBank/DDBJ whole genome shotgun (WGS) entry which is preliminary data.</text>
</comment>
<name>A0AAJ2X3F3_XANCA</name>
<proteinExistence type="predicted"/>
<reference evidence="1" key="2">
    <citation type="submission" date="2024-01" db="EMBL/GenBank/DDBJ databases">
        <title>Long-read genome sequencing of X. campestris pv. papavericola.</title>
        <authorList>
            <person name="Hussain R.M.F."/>
            <person name="Greer S."/>
            <person name="Harrison J."/>
            <person name="Grant M."/>
            <person name="Vicente J."/>
            <person name="Studholme D.J."/>
        </authorList>
    </citation>
    <scope>NUCLEOTIDE SEQUENCE</scope>
    <source>
        <strain evidence="1">NCPPB 2970</strain>
    </source>
</reference>
<evidence type="ECO:0000313" key="2">
    <source>
        <dbReference type="Proteomes" id="UP001297361"/>
    </source>
</evidence>
<dbReference type="RefSeq" id="WP_228427001.1">
    <property type="nucleotide sequence ID" value="NZ_JAJFNJ020000003.1"/>
</dbReference>
<sequence length="218" mass="23429">MSANRYLIDSDAAKALCQYGLIEDLATALGVTLRDFSILAQLRYQLHLASPAKALRKLGSDLAVDLANLLVAQASEVVVLLESANYSLLEGTPDIDGGELALFAAMCDDASAGLITGDKRSLVALCKVEGKIQESFTWAQILCLEETIAILIGHFDWQYVSDRIRIRPDVNNAVSNIFGRSAPATEAAISEGLQSYLNELQAKTAGKYSSPYLSALSN</sequence>
<reference evidence="1" key="1">
    <citation type="submission" date="2021-10" db="EMBL/GenBank/DDBJ databases">
        <authorList>
            <person name="Hussein R."/>
            <person name="Harrison J."/>
            <person name="Studholme D.J."/>
            <person name="Vicente J."/>
            <person name="Grant M."/>
        </authorList>
    </citation>
    <scope>NUCLEOTIDE SEQUENCE</scope>
    <source>
        <strain evidence="1">NCPPB 2970</strain>
    </source>
</reference>
<dbReference type="AlphaFoldDB" id="A0AAJ2X3F3"/>
<protein>
    <recommendedName>
        <fullName evidence="3">PIN domain-containing protein</fullName>
    </recommendedName>
</protein>
<evidence type="ECO:0000313" key="1">
    <source>
        <dbReference type="EMBL" id="MEC3888088.1"/>
    </source>
</evidence>
<gene>
    <name evidence="1" type="ORF">LLE72_010085</name>
</gene>